<dbReference type="InterPro" id="IPR050364">
    <property type="entry name" value="Cytochrome_P450_fung"/>
</dbReference>
<dbReference type="GO" id="GO:0004497">
    <property type="term" value="F:monooxygenase activity"/>
    <property type="evidence" value="ECO:0007669"/>
    <property type="project" value="UniProtKB-KW"/>
</dbReference>
<evidence type="ECO:0000256" key="3">
    <source>
        <dbReference type="ARBA" id="ARBA00023002"/>
    </source>
</evidence>
<dbReference type="SUPFAM" id="SSF48264">
    <property type="entry name" value="Cytochrome P450"/>
    <property type="match status" value="1"/>
</dbReference>
<keyword evidence="7" id="KW-1185">Reference proteome</keyword>
<evidence type="ECO:0000256" key="5">
    <source>
        <dbReference type="ARBA" id="ARBA00023033"/>
    </source>
</evidence>
<dbReference type="EMBL" id="JAULSN010000001">
    <property type="protein sequence ID" value="KAK3382146.1"/>
    <property type="molecule type" value="Genomic_DNA"/>
</dbReference>
<proteinExistence type="inferred from homology"/>
<evidence type="ECO:0000256" key="2">
    <source>
        <dbReference type="ARBA" id="ARBA00022723"/>
    </source>
</evidence>
<dbReference type="GO" id="GO:0016705">
    <property type="term" value="F:oxidoreductase activity, acting on paired donors, with incorporation or reduction of molecular oxygen"/>
    <property type="evidence" value="ECO:0007669"/>
    <property type="project" value="InterPro"/>
</dbReference>
<protein>
    <submittedName>
        <fullName evidence="6">Cytochrome P450</fullName>
    </submittedName>
</protein>
<comment type="caution">
    <text evidence="6">The sequence shown here is derived from an EMBL/GenBank/DDBJ whole genome shotgun (WGS) entry which is preliminary data.</text>
</comment>
<keyword evidence="4" id="KW-0408">Iron</keyword>
<accession>A0AAE0TWK0</accession>
<dbReference type="InterPro" id="IPR036396">
    <property type="entry name" value="Cyt_P450_sf"/>
</dbReference>
<evidence type="ECO:0000256" key="4">
    <source>
        <dbReference type="ARBA" id="ARBA00023004"/>
    </source>
</evidence>
<keyword evidence="3" id="KW-0560">Oxidoreductase</keyword>
<gene>
    <name evidence="6" type="ORF">B0T24DRAFT_672157</name>
</gene>
<dbReference type="Gene3D" id="1.10.630.10">
    <property type="entry name" value="Cytochrome P450"/>
    <property type="match status" value="1"/>
</dbReference>
<dbReference type="Pfam" id="PF00067">
    <property type="entry name" value="p450"/>
    <property type="match status" value="1"/>
</dbReference>
<organism evidence="6 7">
    <name type="scientific">Lasiosphaeria ovina</name>
    <dbReference type="NCBI Taxonomy" id="92902"/>
    <lineage>
        <taxon>Eukaryota</taxon>
        <taxon>Fungi</taxon>
        <taxon>Dikarya</taxon>
        <taxon>Ascomycota</taxon>
        <taxon>Pezizomycotina</taxon>
        <taxon>Sordariomycetes</taxon>
        <taxon>Sordariomycetidae</taxon>
        <taxon>Sordariales</taxon>
        <taxon>Lasiosphaeriaceae</taxon>
        <taxon>Lasiosphaeria</taxon>
    </lineage>
</organism>
<sequence length="153" mass="17165">MQQLFDGFTEFAEINQTGTAGLIDFFPILRRLPDFLVPLRKKAKEMHRHEKELYLGHWLKPKEQAAAGTIPRCFGEDLYRVQKAEGFDDDQAAYITGTLLEAGSDTTSSTLYAFVLAMLLYPEVQGKAQAEIDPATKQWLQSPLEVAAVKTKA</sequence>
<name>A0AAE0TWK0_9PEZI</name>
<evidence type="ECO:0000256" key="1">
    <source>
        <dbReference type="ARBA" id="ARBA00010617"/>
    </source>
</evidence>
<comment type="similarity">
    <text evidence="1">Belongs to the cytochrome P450 family.</text>
</comment>
<evidence type="ECO:0000313" key="6">
    <source>
        <dbReference type="EMBL" id="KAK3382146.1"/>
    </source>
</evidence>
<dbReference type="PANTHER" id="PTHR46300:SF2">
    <property type="entry name" value="CYTOCHROME P450 MONOOXYGENASE ALNH-RELATED"/>
    <property type="match status" value="1"/>
</dbReference>
<reference evidence="6" key="1">
    <citation type="journal article" date="2023" name="Mol. Phylogenet. Evol.">
        <title>Genome-scale phylogeny and comparative genomics of the fungal order Sordariales.</title>
        <authorList>
            <person name="Hensen N."/>
            <person name="Bonometti L."/>
            <person name="Westerberg I."/>
            <person name="Brannstrom I.O."/>
            <person name="Guillou S."/>
            <person name="Cros-Aarteil S."/>
            <person name="Calhoun S."/>
            <person name="Haridas S."/>
            <person name="Kuo A."/>
            <person name="Mondo S."/>
            <person name="Pangilinan J."/>
            <person name="Riley R."/>
            <person name="LaButti K."/>
            <person name="Andreopoulos B."/>
            <person name="Lipzen A."/>
            <person name="Chen C."/>
            <person name="Yan M."/>
            <person name="Daum C."/>
            <person name="Ng V."/>
            <person name="Clum A."/>
            <person name="Steindorff A."/>
            <person name="Ohm R.A."/>
            <person name="Martin F."/>
            <person name="Silar P."/>
            <person name="Natvig D.O."/>
            <person name="Lalanne C."/>
            <person name="Gautier V."/>
            <person name="Ament-Velasquez S.L."/>
            <person name="Kruys A."/>
            <person name="Hutchinson M.I."/>
            <person name="Powell A.J."/>
            <person name="Barry K."/>
            <person name="Miller A.N."/>
            <person name="Grigoriev I.V."/>
            <person name="Debuchy R."/>
            <person name="Gladieux P."/>
            <person name="Hiltunen Thoren M."/>
            <person name="Johannesson H."/>
        </authorList>
    </citation>
    <scope>NUCLEOTIDE SEQUENCE</scope>
    <source>
        <strain evidence="6">CBS 958.72</strain>
    </source>
</reference>
<keyword evidence="2" id="KW-0479">Metal-binding</keyword>
<dbReference type="AlphaFoldDB" id="A0AAE0TWK0"/>
<dbReference type="PANTHER" id="PTHR46300">
    <property type="entry name" value="P450, PUTATIVE (EUROFUNG)-RELATED-RELATED"/>
    <property type="match status" value="1"/>
</dbReference>
<evidence type="ECO:0000313" key="7">
    <source>
        <dbReference type="Proteomes" id="UP001287356"/>
    </source>
</evidence>
<dbReference type="Proteomes" id="UP001287356">
    <property type="component" value="Unassembled WGS sequence"/>
</dbReference>
<keyword evidence="5" id="KW-0503">Monooxygenase</keyword>
<dbReference type="GO" id="GO:0005506">
    <property type="term" value="F:iron ion binding"/>
    <property type="evidence" value="ECO:0007669"/>
    <property type="project" value="InterPro"/>
</dbReference>
<reference evidence="6" key="2">
    <citation type="submission" date="2023-06" db="EMBL/GenBank/DDBJ databases">
        <authorList>
            <consortium name="Lawrence Berkeley National Laboratory"/>
            <person name="Haridas S."/>
            <person name="Hensen N."/>
            <person name="Bonometti L."/>
            <person name="Westerberg I."/>
            <person name="Brannstrom I.O."/>
            <person name="Guillou S."/>
            <person name="Cros-Aarteil S."/>
            <person name="Calhoun S."/>
            <person name="Kuo A."/>
            <person name="Mondo S."/>
            <person name="Pangilinan J."/>
            <person name="Riley R."/>
            <person name="Labutti K."/>
            <person name="Andreopoulos B."/>
            <person name="Lipzen A."/>
            <person name="Chen C."/>
            <person name="Yanf M."/>
            <person name="Daum C."/>
            <person name="Ng V."/>
            <person name="Clum A."/>
            <person name="Steindorff A."/>
            <person name="Ohm R."/>
            <person name="Martin F."/>
            <person name="Silar P."/>
            <person name="Natvig D."/>
            <person name="Lalanne C."/>
            <person name="Gautier V."/>
            <person name="Ament-Velasquez S.L."/>
            <person name="Kruys A."/>
            <person name="Hutchinson M.I."/>
            <person name="Powell A.J."/>
            <person name="Barry K."/>
            <person name="Miller A.N."/>
            <person name="Grigoriev I.V."/>
            <person name="Debuchy R."/>
            <person name="Gladieux P."/>
            <person name="Thoren M.H."/>
            <person name="Johannesson H."/>
        </authorList>
    </citation>
    <scope>NUCLEOTIDE SEQUENCE</scope>
    <source>
        <strain evidence="6">CBS 958.72</strain>
    </source>
</reference>
<dbReference type="InterPro" id="IPR001128">
    <property type="entry name" value="Cyt_P450"/>
</dbReference>
<dbReference type="GO" id="GO:0020037">
    <property type="term" value="F:heme binding"/>
    <property type="evidence" value="ECO:0007669"/>
    <property type="project" value="InterPro"/>
</dbReference>